<dbReference type="AlphaFoldDB" id="A0A2W0CDV9"/>
<keyword evidence="1" id="KW-0175">Coiled coil</keyword>
<reference evidence="2 3" key="1">
    <citation type="submission" date="2018-01" db="EMBL/GenBank/DDBJ databases">
        <title>Genome sequence of the PGP bacterium Paenibacillus illinoisensis E3.</title>
        <authorList>
            <person name="Rolli E."/>
            <person name="Marasco R."/>
            <person name="Bessem C."/>
            <person name="Michoud G."/>
            <person name="Gaiarsa S."/>
            <person name="Borin S."/>
            <person name="Daffonchio D."/>
        </authorList>
    </citation>
    <scope>NUCLEOTIDE SEQUENCE [LARGE SCALE GENOMIC DNA]</scope>
    <source>
        <strain evidence="2 3">E3</strain>
    </source>
</reference>
<sequence length="160" mass="18415">MNRKDNWSIEDDTLLADTILNYIRNGKTQLQAFENVGHILKRTPAACGFRWNSTVRHKFNQEIADAKSTKFSNRYSKIRTEEEVDIDGIIDHLLKLKNDLQSIESQKRVLTQKIQDVSLEINSRRSEQAYDARQNQEALLALLSKAADLGLFEQNKKPAI</sequence>
<dbReference type="InterPro" id="IPR014243">
    <property type="entry name" value="RsfA-like"/>
</dbReference>
<evidence type="ECO:0000313" key="2">
    <source>
        <dbReference type="EMBL" id="PYY28292.1"/>
    </source>
</evidence>
<dbReference type="PANTHER" id="PTHR41302">
    <property type="entry name" value="PRESPORE-SPECIFIC TRANSCRIPTIONAL REGULATOR RSFA-RELATED"/>
    <property type="match status" value="1"/>
</dbReference>
<evidence type="ECO:0008006" key="4">
    <source>
        <dbReference type="Google" id="ProtNLM"/>
    </source>
</evidence>
<protein>
    <recommendedName>
        <fullName evidence="4">RsfA family transcriptional regulator</fullName>
    </recommendedName>
</protein>
<dbReference type="EMBL" id="PRLG01000020">
    <property type="protein sequence ID" value="PYY28292.1"/>
    <property type="molecule type" value="Genomic_DNA"/>
</dbReference>
<feature type="coiled-coil region" evidence="1">
    <location>
        <begin position="93"/>
        <end position="120"/>
    </location>
</feature>
<dbReference type="OrthoDB" id="2845592at2"/>
<proteinExistence type="predicted"/>
<accession>A0A2W0CDV9</accession>
<dbReference type="PANTHER" id="PTHR41302:SF2">
    <property type="entry name" value="PRESPORE SPECIFIC TRANSCRIPTIONAL ACTIVATOR RSFA"/>
    <property type="match status" value="1"/>
</dbReference>
<dbReference type="Proteomes" id="UP000247459">
    <property type="component" value="Unassembled WGS sequence"/>
</dbReference>
<gene>
    <name evidence="2" type="ORF">PIL02S_03443</name>
</gene>
<name>A0A2W0CDV9_9BACL</name>
<evidence type="ECO:0000256" key="1">
    <source>
        <dbReference type="SAM" id="Coils"/>
    </source>
</evidence>
<evidence type="ECO:0000313" key="3">
    <source>
        <dbReference type="Proteomes" id="UP000247459"/>
    </source>
</evidence>
<comment type="caution">
    <text evidence="2">The sequence shown here is derived from an EMBL/GenBank/DDBJ whole genome shotgun (WGS) entry which is preliminary data.</text>
</comment>
<organism evidence="2 3">
    <name type="scientific">Paenibacillus illinoisensis</name>
    <dbReference type="NCBI Taxonomy" id="59845"/>
    <lineage>
        <taxon>Bacteria</taxon>
        <taxon>Bacillati</taxon>
        <taxon>Bacillota</taxon>
        <taxon>Bacilli</taxon>
        <taxon>Bacillales</taxon>
        <taxon>Paenibacillaceae</taxon>
        <taxon>Paenibacillus</taxon>
    </lineage>
</organism>
<dbReference type="RefSeq" id="WP_110820943.1">
    <property type="nucleotide sequence ID" value="NZ_PRLG01000020.1"/>
</dbReference>
<dbReference type="Pfam" id="PF13921">
    <property type="entry name" value="Myb_DNA-bind_6"/>
    <property type="match status" value="1"/>
</dbReference>